<proteinExistence type="predicted"/>
<reference evidence="1 2" key="1">
    <citation type="submission" date="2018-06" db="EMBL/GenBank/DDBJ databases">
        <title>NTM in soil in Japan.</title>
        <authorList>
            <person name="Ohya K."/>
        </authorList>
    </citation>
    <scope>NUCLEOTIDE SEQUENCE [LARGE SCALE GENOMIC DNA]</scope>
    <source>
        <strain evidence="1 2">GF28</strain>
    </source>
</reference>
<evidence type="ECO:0000313" key="1">
    <source>
        <dbReference type="EMBL" id="RAV15401.1"/>
    </source>
</evidence>
<comment type="caution">
    <text evidence="1">The sequence shown here is derived from an EMBL/GenBank/DDBJ whole genome shotgun (WGS) entry which is preliminary data.</text>
</comment>
<gene>
    <name evidence="1" type="ORF">DQP57_04050</name>
</gene>
<dbReference type="OrthoDB" id="4751605at2"/>
<dbReference type="Proteomes" id="UP000250915">
    <property type="component" value="Unassembled WGS sequence"/>
</dbReference>
<dbReference type="EMBL" id="QMEV01000005">
    <property type="protein sequence ID" value="RAV15401.1"/>
    <property type="molecule type" value="Genomic_DNA"/>
</dbReference>
<accession>A0A329M676</accession>
<name>A0A329M676_9MYCO</name>
<evidence type="ECO:0000313" key="2">
    <source>
        <dbReference type="Proteomes" id="UP000250915"/>
    </source>
</evidence>
<protein>
    <submittedName>
        <fullName evidence="1">Uncharacterized protein</fullName>
    </submittedName>
</protein>
<sequence length="88" mass="9426">MSWVTRGFSGGTDPVNKPAACRWLRSSSYNCADQGSLVIESLYKIFGSRSAVMGPSAATGDECPLAPLRKMSERVFAGNFKSPAPRPV</sequence>
<organism evidence="1 2">
    <name type="scientific">Mycobacterium colombiense</name>
    <dbReference type="NCBI Taxonomy" id="339268"/>
    <lineage>
        <taxon>Bacteria</taxon>
        <taxon>Bacillati</taxon>
        <taxon>Actinomycetota</taxon>
        <taxon>Actinomycetes</taxon>
        <taxon>Mycobacteriales</taxon>
        <taxon>Mycobacteriaceae</taxon>
        <taxon>Mycobacterium</taxon>
        <taxon>Mycobacterium avium complex (MAC)</taxon>
    </lineage>
</organism>
<dbReference type="AlphaFoldDB" id="A0A329M676"/>